<dbReference type="NCBIfam" id="NF047558">
    <property type="entry name" value="TPR_END_plus"/>
    <property type="match status" value="1"/>
</dbReference>
<dbReference type="SUPFAM" id="SSF48452">
    <property type="entry name" value="TPR-like"/>
    <property type="match status" value="1"/>
</dbReference>
<dbReference type="AlphaFoldDB" id="A0A8J3VVP1"/>
<dbReference type="InterPro" id="IPR011990">
    <property type="entry name" value="TPR-like_helical_dom_sf"/>
</dbReference>
<dbReference type="EMBL" id="BONZ01000089">
    <property type="protein sequence ID" value="GIH20124.1"/>
    <property type="molecule type" value="Genomic_DNA"/>
</dbReference>
<protein>
    <recommendedName>
        <fullName evidence="6">Tetratricopeptide repeat-containing protein</fullName>
    </recommendedName>
</protein>
<evidence type="ECO:0000313" key="4">
    <source>
        <dbReference type="EMBL" id="GIH20124.1"/>
    </source>
</evidence>
<evidence type="ECO:0000256" key="1">
    <source>
        <dbReference type="ARBA" id="ARBA00022737"/>
    </source>
</evidence>
<sequence length="625" mass="67674">MNGQLATVARAEELSRSQRWPEAADGWQAVVGLNPVNGVYWNRLGQARFALGDYRSALTAYEKATALGVWPVRGPEPVPLADVFPGEICYRIACCHARLGNTAPALDALAGAVRYNLRDLDRATTDEHLASLRDDPRFRELVGPPDTGARSRVDGWRADLRTLCREVRRRVPFRDVVDAGFDRAAADLERAIPDLPDIQVTIGMWRLLRRLNDGHSRILAHPAFPDWGRCLPVWFFLFAEGLFVTAADPRYERLVGAQVLAFDGWAVPEVVAALDPLLTRDNEYGPAGSAAVWLRQPAYLHALGAADRPGGVTLSVRLAGGDTADIAVEAEAAQPPRSWPRGGAPQVRPLGAGPQIQPRGEAPQVQPRGGTPRFQPSGEAPRPAAPVPAYLRAADTPYWFEYLPAANLVYFQFNAIQERPDEPLAEFSDRLFAAVDDHHAAALAIDLRWNGGGNTFLAMPLVDRVIRHDRVNRRGALFVIIGRDTFSAAQNTATLLDRHTHALFVGEPSGSSPNFVGETAPFTLPHSGLRVNVSDLYWQTSWPLDHRTAIAPDIYAPPTFAAFRDGRDPAMEAILDTLADGACDGSPDGAARADSRAGRGNPSGDGSPDGAGGGINRPEGAFEPA</sequence>
<evidence type="ECO:0000256" key="3">
    <source>
        <dbReference type="SAM" id="MobiDB-lite"/>
    </source>
</evidence>
<comment type="caution">
    <text evidence="4">The sequence shown here is derived from an EMBL/GenBank/DDBJ whole genome shotgun (WGS) entry which is preliminary data.</text>
</comment>
<dbReference type="Gene3D" id="1.25.40.10">
    <property type="entry name" value="Tetratricopeptide repeat domain"/>
    <property type="match status" value="1"/>
</dbReference>
<evidence type="ECO:0000313" key="5">
    <source>
        <dbReference type="Proteomes" id="UP000642748"/>
    </source>
</evidence>
<proteinExistence type="predicted"/>
<dbReference type="InterPro" id="IPR029045">
    <property type="entry name" value="ClpP/crotonase-like_dom_sf"/>
</dbReference>
<keyword evidence="2" id="KW-0802">TPR repeat</keyword>
<reference evidence="4" key="1">
    <citation type="submission" date="2021-01" db="EMBL/GenBank/DDBJ databases">
        <title>Whole genome shotgun sequence of Rugosimonospora africana NBRC 104875.</title>
        <authorList>
            <person name="Komaki H."/>
            <person name="Tamura T."/>
        </authorList>
    </citation>
    <scope>NUCLEOTIDE SEQUENCE</scope>
    <source>
        <strain evidence="4">NBRC 104875</strain>
    </source>
</reference>
<dbReference type="Gene3D" id="3.90.226.10">
    <property type="entry name" value="2-enoyl-CoA Hydratase, Chain A, domain 1"/>
    <property type="match status" value="1"/>
</dbReference>
<feature type="region of interest" description="Disordered" evidence="3">
    <location>
        <begin position="332"/>
        <end position="384"/>
    </location>
</feature>
<feature type="region of interest" description="Disordered" evidence="3">
    <location>
        <begin position="580"/>
        <end position="625"/>
    </location>
</feature>
<dbReference type="InterPro" id="IPR013105">
    <property type="entry name" value="TPR_2"/>
</dbReference>
<gene>
    <name evidence="4" type="ORF">Raf01_82960</name>
</gene>
<dbReference type="Proteomes" id="UP000642748">
    <property type="component" value="Unassembled WGS sequence"/>
</dbReference>
<evidence type="ECO:0000256" key="2">
    <source>
        <dbReference type="ARBA" id="ARBA00022803"/>
    </source>
</evidence>
<organism evidence="4 5">
    <name type="scientific">Rugosimonospora africana</name>
    <dbReference type="NCBI Taxonomy" id="556532"/>
    <lineage>
        <taxon>Bacteria</taxon>
        <taxon>Bacillati</taxon>
        <taxon>Actinomycetota</taxon>
        <taxon>Actinomycetes</taxon>
        <taxon>Micromonosporales</taxon>
        <taxon>Micromonosporaceae</taxon>
        <taxon>Rugosimonospora</taxon>
    </lineage>
</organism>
<dbReference type="Pfam" id="PF07719">
    <property type="entry name" value="TPR_2"/>
    <property type="match status" value="1"/>
</dbReference>
<dbReference type="RefSeq" id="WP_203923562.1">
    <property type="nucleotide sequence ID" value="NZ_BONZ01000089.1"/>
</dbReference>
<dbReference type="SUPFAM" id="SSF52096">
    <property type="entry name" value="ClpP/crotonase"/>
    <property type="match status" value="1"/>
</dbReference>
<keyword evidence="5" id="KW-1185">Reference proteome</keyword>
<accession>A0A8J3VVP1</accession>
<evidence type="ECO:0008006" key="6">
    <source>
        <dbReference type="Google" id="ProtNLM"/>
    </source>
</evidence>
<feature type="compositionally biased region" description="Gly residues" evidence="3">
    <location>
        <begin position="601"/>
        <end position="615"/>
    </location>
</feature>
<name>A0A8J3VVP1_9ACTN</name>
<keyword evidence="1" id="KW-0677">Repeat</keyword>